<comment type="caution">
    <text evidence="2">The sequence shown here is derived from an EMBL/GenBank/DDBJ whole genome shotgun (WGS) entry which is preliminary data.</text>
</comment>
<gene>
    <name evidence="2" type="ORF">PsYK624_159150</name>
</gene>
<feature type="region of interest" description="Disordered" evidence="1">
    <location>
        <begin position="1"/>
        <end position="32"/>
    </location>
</feature>
<dbReference type="EMBL" id="BPQB01000115">
    <property type="protein sequence ID" value="GJE99644.1"/>
    <property type="molecule type" value="Genomic_DNA"/>
</dbReference>
<evidence type="ECO:0000313" key="3">
    <source>
        <dbReference type="Proteomes" id="UP000703269"/>
    </source>
</evidence>
<organism evidence="2 3">
    <name type="scientific">Phanerochaete sordida</name>
    <dbReference type="NCBI Taxonomy" id="48140"/>
    <lineage>
        <taxon>Eukaryota</taxon>
        <taxon>Fungi</taxon>
        <taxon>Dikarya</taxon>
        <taxon>Basidiomycota</taxon>
        <taxon>Agaricomycotina</taxon>
        <taxon>Agaricomycetes</taxon>
        <taxon>Polyporales</taxon>
        <taxon>Phanerochaetaceae</taxon>
        <taxon>Phanerochaete</taxon>
    </lineage>
</organism>
<keyword evidence="3" id="KW-1185">Reference proteome</keyword>
<feature type="compositionally biased region" description="Polar residues" evidence="1">
    <location>
        <begin position="1"/>
        <end position="26"/>
    </location>
</feature>
<dbReference type="Proteomes" id="UP000703269">
    <property type="component" value="Unassembled WGS sequence"/>
</dbReference>
<evidence type="ECO:0000313" key="2">
    <source>
        <dbReference type="EMBL" id="GJE99644.1"/>
    </source>
</evidence>
<evidence type="ECO:0000256" key="1">
    <source>
        <dbReference type="SAM" id="MobiDB-lite"/>
    </source>
</evidence>
<dbReference type="AlphaFoldDB" id="A0A9P3GSM1"/>
<proteinExistence type="predicted"/>
<reference evidence="2 3" key="1">
    <citation type="submission" date="2021-08" db="EMBL/GenBank/DDBJ databases">
        <title>Draft Genome Sequence of Phanerochaete sordida strain YK-624.</title>
        <authorList>
            <person name="Mori T."/>
            <person name="Dohra H."/>
            <person name="Suzuki T."/>
            <person name="Kawagishi H."/>
            <person name="Hirai H."/>
        </authorList>
    </citation>
    <scope>NUCLEOTIDE SEQUENCE [LARGE SCALE GENOMIC DNA]</scope>
    <source>
        <strain evidence="2 3">YK-624</strain>
    </source>
</reference>
<sequence length="78" mass="8562">MPSKKSGSTKGAEGSSKSSGQKSNYQYHKEAGGYNNFMHSNGLKPWDDDDVQEGKAILDAFREYDRQDAEAEAKDKSG</sequence>
<accession>A0A9P3GSM1</accession>
<dbReference type="OrthoDB" id="4232400at2759"/>
<protein>
    <submittedName>
        <fullName evidence="2">Uncharacterized protein</fullName>
    </submittedName>
</protein>
<name>A0A9P3GSM1_9APHY</name>